<evidence type="ECO:0000313" key="11">
    <source>
        <dbReference type="Proteomes" id="UP000000707"/>
    </source>
</evidence>
<dbReference type="HOGENOM" id="CLU_012596_3_0_1"/>
<keyword evidence="6 9" id="KW-1133">Transmembrane helix</keyword>
<dbReference type="KEGG" id="cten:18246235"/>
<feature type="transmembrane region" description="Helical" evidence="9">
    <location>
        <begin position="90"/>
        <end position="111"/>
    </location>
</feature>
<evidence type="ECO:0000256" key="5">
    <source>
        <dbReference type="ARBA" id="ARBA00022692"/>
    </source>
</evidence>
<evidence type="ECO:0000313" key="10">
    <source>
        <dbReference type="EMBL" id="EGV60384.1"/>
    </source>
</evidence>
<dbReference type="InterPro" id="IPR036259">
    <property type="entry name" value="MFS_trans_sf"/>
</dbReference>
<feature type="transmembrane region" description="Helical" evidence="9">
    <location>
        <begin position="315"/>
        <end position="334"/>
    </location>
</feature>
<comment type="similarity">
    <text evidence="2">Belongs to the major facilitator superfamily.</text>
</comment>
<dbReference type="PANTHER" id="PTHR21576:SF45">
    <property type="entry name" value="TRANSPORTER MCH1-RELATED"/>
    <property type="match status" value="1"/>
</dbReference>
<evidence type="ECO:0000256" key="1">
    <source>
        <dbReference type="ARBA" id="ARBA00004128"/>
    </source>
</evidence>
<proteinExistence type="inferred from homology"/>
<evidence type="ECO:0000256" key="4">
    <source>
        <dbReference type="ARBA" id="ARBA00022554"/>
    </source>
</evidence>
<dbReference type="Gene3D" id="1.20.1250.20">
    <property type="entry name" value="MFS general substrate transporter like domains"/>
    <property type="match status" value="2"/>
</dbReference>
<dbReference type="InterPro" id="IPR011701">
    <property type="entry name" value="MFS"/>
</dbReference>
<dbReference type="eggNOG" id="ENOG502QTNE">
    <property type="taxonomic scope" value="Eukaryota"/>
</dbReference>
<evidence type="ECO:0000256" key="3">
    <source>
        <dbReference type="ARBA" id="ARBA00022448"/>
    </source>
</evidence>
<feature type="transmembrane region" description="Helical" evidence="9">
    <location>
        <begin position="340"/>
        <end position="362"/>
    </location>
</feature>
<keyword evidence="7 9" id="KW-0472">Membrane</keyword>
<organism evidence="11">
    <name type="scientific">Candida tenuis (strain ATCC 10573 / BCRC 21748 / CBS 615 / JCM 9827 / NBRC 10315 / NRRL Y-1498 / VKM Y-70)</name>
    <name type="common">Yeast</name>
    <name type="synonym">Yamadazyma tenuis</name>
    <dbReference type="NCBI Taxonomy" id="590646"/>
    <lineage>
        <taxon>Eukaryota</taxon>
        <taxon>Fungi</taxon>
        <taxon>Dikarya</taxon>
        <taxon>Ascomycota</taxon>
        <taxon>Saccharomycotina</taxon>
        <taxon>Pichiomycetes</taxon>
        <taxon>Debaryomycetaceae</taxon>
        <taxon>Yamadazyma</taxon>
    </lineage>
</organism>
<dbReference type="PANTHER" id="PTHR21576">
    <property type="entry name" value="UNCHARACTERIZED NODULIN-LIKE PROTEIN"/>
    <property type="match status" value="1"/>
</dbReference>
<keyword evidence="5 9" id="KW-0812">Transmembrane</keyword>
<feature type="transmembrane region" description="Helical" evidence="9">
    <location>
        <begin position="374"/>
        <end position="396"/>
    </location>
</feature>
<reference evidence="10 11" key="1">
    <citation type="journal article" date="2011" name="Proc. Natl. Acad. Sci. U.S.A.">
        <title>Comparative genomics of xylose-fermenting fungi for enhanced biofuel production.</title>
        <authorList>
            <person name="Wohlbach D.J."/>
            <person name="Kuo A."/>
            <person name="Sato T.K."/>
            <person name="Potts K.M."/>
            <person name="Salamov A.A."/>
            <person name="LaButti K.M."/>
            <person name="Sun H."/>
            <person name="Clum A."/>
            <person name="Pangilinan J.L."/>
            <person name="Lindquist E.A."/>
            <person name="Lucas S."/>
            <person name="Lapidus A."/>
            <person name="Jin M."/>
            <person name="Gunawan C."/>
            <person name="Balan V."/>
            <person name="Dale B.E."/>
            <person name="Jeffries T.W."/>
            <person name="Zinkel R."/>
            <person name="Barry K.W."/>
            <person name="Grigoriev I.V."/>
            <person name="Gasch A.P."/>
        </authorList>
    </citation>
    <scope>NUCLEOTIDE SEQUENCE [LARGE SCALE GENOMIC DNA]</scope>
    <source>
        <strain evidence="11">ATCC 10573 / BCRC 21748 / CBS 615 / JCM 9827 / NBRC 10315 / NRRL Y-1498 / VKM Y-70</strain>
    </source>
</reference>
<evidence type="ECO:0000256" key="9">
    <source>
        <dbReference type="SAM" id="Phobius"/>
    </source>
</evidence>
<feature type="transmembrane region" description="Helical" evidence="9">
    <location>
        <begin position="191"/>
        <end position="211"/>
    </location>
</feature>
<name>G3BDU6_CANTC</name>
<dbReference type="GeneID" id="18246235"/>
<dbReference type="AlphaFoldDB" id="G3BDU6"/>
<dbReference type="Proteomes" id="UP000000707">
    <property type="component" value="Unassembled WGS sequence"/>
</dbReference>
<dbReference type="EMBL" id="GL996528">
    <property type="protein sequence ID" value="EGV60384.1"/>
    <property type="molecule type" value="Genomic_DNA"/>
</dbReference>
<gene>
    <name evidence="10" type="ORF">CANTEDRAFT_110942</name>
</gene>
<feature type="transmembrane region" description="Helical" evidence="9">
    <location>
        <begin position="58"/>
        <end position="83"/>
    </location>
</feature>
<feature type="transmembrane region" description="Helical" evidence="9">
    <location>
        <begin position="402"/>
        <end position="423"/>
    </location>
</feature>
<keyword evidence="3" id="KW-0813">Transport</keyword>
<protein>
    <recommendedName>
        <fullName evidence="8">Probable transporter MCH1</fullName>
    </recommendedName>
</protein>
<dbReference type="PROSITE" id="PS51257">
    <property type="entry name" value="PROKAR_LIPOPROTEIN"/>
    <property type="match status" value="1"/>
</dbReference>
<feature type="transmembrane region" description="Helical" evidence="9">
    <location>
        <begin position="21"/>
        <end position="46"/>
    </location>
</feature>
<evidence type="ECO:0000256" key="8">
    <source>
        <dbReference type="ARBA" id="ARBA00039330"/>
    </source>
</evidence>
<dbReference type="OrthoDB" id="199930at2759"/>
<feature type="transmembrane region" description="Helical" evidence="9">
    <location>
        <begin position="152"/>
        <end position="171"/>
    </location>
</feature>
<feature type="transmembrane region" description="Helical" evidence="9">
    <location>
        <begin position="117"/>
        <end position="140"/>
    </location>
</feature>
<keyword evidence="4" id="KW-0926">Vacuole</keyword>
<dbReference type="SUPFAM" id="SSF103473">
    <property type="entry name" value="MFS general substrate transporter"/>
    <property type="match status" value="1"/>
</dbReference>
<evidence type="ECO:0000256" key="6">
    <source>
        <dbReference type="ARBA" id="ARBA00022989"/>
    </source>
</evidence>
<comment type="subcellular location">
    <subcellularLocation>
        <location evidence="1">Vacuole membrane</location>
        <topology evidence="1">Multi-pass membrane protein</topology>
    </subcellularLocation>
</comment>
<evidence type="ECO:0000256" key="2">
    <source>
        <dbReference type="ARBA" id="ARBA00008335"/>
    </source>
</evidence>
<sequence length="435" mass="48491">MINRVSIKIRNTAEKYVSGGVVKQISFGISLLSCLLLGSVLIFSLVAENLILELDFKIFHVNLISSFTVIGMYLCLPILGYLSDVYGNNLLSFIAIFTLVPSYILNYFAVFQFSNKLAWFCFTYCLIGLGTSSLYFSSLLTCSKIYPEKKGLSISLPVTSYGVSALISTQILKLSYFQQNHHLDLLRVFKFFAILYLVMGVLNFMATSIIIERTHKIDENTELIPISSIEPPSHKAKFIRFLKSPSMYILLGSLFLNLGPLETYQNNLNSIAWEINRKGSGSIDLNSQIILLSIFSTITRLVVGVMSDHMNKRDILIGLLALGSINQAISWMKLTPDTMNFITVIDGITYGGVFTIYPTIIAEIWGIEMLGSTWGLFMIAPAISTSLFSLVYGSLLDNFGDLVVYFKICFFSFVTSTALVVCIRNVKPVGHHIAL</sequence>
<dbReference type="GO" id="GO:0000329">
    <property type="term" value="C:fungal-type vacuole membrane"/>
    <property type="evidence" value="ECO:0007669"/>
    <property type="project" value="TreeGrafter"/>
</dbReference>
<evidence type="ECO:0000256" key="7">
    <source>
        <dbReference type="ARBA" id="ARBA00023136"/>
    </source>
</evidence>
<accession>G3BDU6</accession>
<dbReference type="GO" id="GO:0022857">
    <property type="term" value="F:transmembrane transporter activity"/>
    <property type="evidence" value="ECO:0007669"/>
    <property type="project" value="InterPro"/>
</dbReference>
<keyword evidence="11" id="KW-1185">Reference proteome</keyword>
<dbReference type="Pfam" id="PF07690">
    <property type="entry name" value="MFS_1"/>
    <property type="match status" value="1"/>
</dbReference>